<accession>A0A9D4L142</accession>
<reference evidence="2" key="1">
    <citation type="journal article" date="2019" name="bioRxiv">
        <title>The Genome of the Zebra Mussel, Dreissena polymorpha: A Resource for Invasive Species Research.</title>
        <authorList>
            <person name="McCartney M.A."/>
            <person name="Auch B."/>
            <person name="Kono T."/>
            <person name="Mallez S."/>
            <person name="Zhang Y."/>
            <person name="Obille A."/>
            <person name="Becker A."/>
            <person name="Abrahante J.E."/>
            <person name="Garbe J."/>
            <person name="Badalamenti J.P."/>
            <person name="Herman A."/>
            <person name="Mangelson H."/>
            <person name="Liachko I."/>
            <person name="Sullivan S."/>
            <person name="Sone E.D."/>
            <person name="Koren S."/>
            <person name="Silverstein K.A.T."/>
            <person name="Beckman K.B."/>
            <person name="Gohl D.M."/>
        </authorList>
    </citation>
    <scope>NUCLEOTIDE SEQUENCE</scope>
    <source>
        <strain evidence="2">Duluth1</strain>
        <tissue evidence="2">Whole animal</tissue>
    </source>
</reference>
<keyword evidence="3" id="KW-1185">Reference proteome</keyword>
<organism evidence="2 3">
    <name type="scientific">Dreissena polymorpha</name>
    <name type="common">Zebra mussel</name>
    <name type="synonym">Mytilus polymorpha</name>
    <dbReference type="NCBI Taxonomy" id="45954"/>
    <lineage>
        <taxon>Eukaryota</taxon>
        <taxon>Metazoa</taxon>
        <taxon>Spiralia</taxon>
        <taxon>Lophotrochozoa</taxon>
        <taxon>Mollusca</taxon>
        <taxon>Bivalvia</taxon>
        <taxon>Autobranchia</taxon>
        <taxon>Heteroconchia</taxon>
        <taxon>Euheterodonta</taxon>
        <taxon>Imparidentia</taxon>
        <taxon>Neoheterodontei</taxon>
        <taxon>Myida</taxon>
        <taxon>Dreissenoidea</taxon>
        <taxon>Dreissenidae</taxon>
        <taxon>Dreissena</taxon>
    </lineage>
</organism>
<evidence type="ECO:0000313" key="3">
    <source>
        <dbReference type="Proteomes" id="UP000828390"/>
    </source>
</evidence>
<sequence length="73" mass="8161">MLRTGHISPRGMLKKQTERPSLTLRSGFVKPLRGGGRDVIYRYHYARNLSNLCAELTDKENLATMAIALLGTT</sequence>
<protein>
    <submittedName>
        <fullName evidence="2">Uncharacterized protein</fullName>
    </submittedName>
</protein>
<evidence type="ECO:0000256" key="1">
    <source>
        <dbReference type="SAM" id="MobiDB-lite"/>
    </source>
</evidence>
<comment type="caution">
    <text evidence="2">The sequence shown here is derived from an EMBL/GenBank/DDBJ whole genome shotgun (WGS) entry which is preliminary data.</text>
</comment>
<evidence type="ECO:0000313" key="2">
    <source>
        <dbReference type="EMBL" id="KAH3849726.1"/>
    </source>
</evidence>
<feature type="region of interest" description="Disordered" evidence="1">
    <location>
        <begin position="1"/>
        <end position="20"/>
    </location>
</feature>
<gene>
    <name evidence="2" type="ORF">DPMN_092129</name>
</gene>
<dbReference type="AlphaFoldDB" id="A0A9D4L142"/>
<reference evidence="2" key="2">
    <citation type="submission" date="2020-11" db="EMBL/GenBank/DDBJ databases">
        <authorList>
            <person name="McCartney M.A."/>
            <person name="Auch B."/>
            <person name="Kono T."/>
            <person name="Mallez S."/>
            <person name="Becker A."/>
            <person name="Gohl D.M."/>
            <person name="Silverstein K.A.T."/>
            <person name="Koren S."/>
            <person name="Bechman K.B."/>
            <person name="Herman A."/>
            <person name="Abrahante J.E."/>
            <person name="Garbe J."/>
        </authorList>
    </citation>
    <scope>NUCLEOTIDE SEQUENCE</scope>
    <source>
        <strain evidence="2">Duluth1</strain>
        <tissue evidence="2">Whole animal</tissue>
    </source>
</reference>
<dbReference type="Proteomes" id="UP000828390">
    <property type="component" value="Unassembled WGS sequence"/>
</dbReference>
<name>A0A9D4L142_DREPO</name>
<dbReference type="EMBL" id="JAIWYP010000003">
    <property type="protein sequence ID" value="KAH3849726.1"/>
    <property type="molecule type" value="Genomic_DNA"/>
</dbReference>
<proteinExistence type="predicted"/>